<evidence type="ECO:0000256" key="1">
    <source>
        <dbReference type="ARBA" id="ARBA00023125"/>
    </source>
</evidence>
<dbReference type="PANTHER" id="PTHR30405:SF21">
    <property type="entry name" value="TRANSPOSASE-RELATED"/>
    <property type="match status" value="1"/>
</dbReference>
<proteinExistence type="predicted"/>
<evidence type="ECO:0000313" key="3">
    <source>
        <dbReference type="EMBL" id="ERG96307.1"/>
    </source>
</evidence>
<protein>
    <submittedName>
        <fullName evidence="3">Transposase, IS605 OrfB family, central region</fullName>
    </submittedName>
</protein>
<gene>
    <name evidence="3" type="ORF">J07HQW2_02783</name>
</gene>
<name>U1PRB0_9EURY</name>
<sequence length="417" mass="47392">MIRATWRPKRLHGRCRRRLPPTSHKETSLQHTLNTYRHALQDAFQVECDTKTAVNDVVTPYDYDLSSYAKDALKNYVPKLVDEADELDDAHPVRYTERGLTLNHDHDSAREHSFCWRVPKAQSADGSPFWIPLRINPAQQSLWKGLLDGEIEPNQFQLQRDGETWSLHVGVDIDVSEPAYESDDEDATAVGFDIGEAHLSAGCACTNGSPTDPLLITGGRARQLRKEMFTTLTRLQERDAAQWRIDERFDHCQNALTDIVEKASWQAIDYAQQFAKPVIVLEQLDSIREGLDYGKWMNRRLHNWAFRRLQDAIDRKAIEAGIPIEYVHPHHTSQTCHACNHIGYRDSDEFRCTNDACWVTEYHADINAAVNVANRLDPWGESLPVKAAGDDMTCHGMGALVTVPRLQPSRANQSNSK</sequence>
<dbReference type="NCBIfam" id="NF040570">
    <property type="entry name" value="guided_TnpB"/>
    <property type="match status" value="1"/>
</dbReference>
<dbReference type="NCBIfam" id="TIGR01766">
    <property type="entry name" value="IS200/IS605 family accessory protein TnpB-like domain"/>
    <property type="match status" value="1"/>
</dbReference>
<dbReference type="EMBL" id="KE356561">
    <property type="protein sequence ID" value="ERG96307.1"/>
    <property type="molecule type" value="Genomic_DNA"/>
</dbReference>
<dbReference type="eggNOG" id="arCOG00682">
    <property type="taxonomic scope" value="Archaea"/>
</dbReference>
<dbReference type="STRING" id="1238425.J07HQW2_02783"/>
<dbReference type="AlphaFoldDB" id="U1PRB0"/>
<dbReference type="Proteomes" id="UP000030710">
    <property type="component" value="Unassembled WGS sequence"/>
</dbReference>
<evidence type="ECO:0000313" key="4">
    <source>
        <dbReference type="Proteomes" id="UP000030710"/>
    </source>
</evidence>
<dbReference type="Pfam" id="PF07282">
    <property type="entry name" value="Cas12f1-like_TNB"/>
    <property type="match status" value="1"/>
</dbReference>
<reference evidence="3 4" key="1">
    <citation type="journal article" date="2013" name="PLoS ONE">
        <title>Assembly-driven community genomics of a hypersaline microbial ecosystem.</title>
        <authorList>
            <person name="Podell S."/>
            <person name="Ugalde J.A."/>
            <person name="Narasingarao P."/>
            <person name="Banfield J.F."/>
            <person name="Heidelberg K.B."/>
            <person name="Allen E.E."/>
        </authorList>
    </citation>
    <scope>NUCLEOTIDE SEQUENCE [LARGE SCALE GENOMIC DNA]</scope>
    <source>
        <strain evidence="4">J07HQW2</strain>
    </source>
</reference>
<dbReference type="InterPro" id="IPR051399">
    <property type="entry name" value="RNA-guided_DNA_endo/Transpos"/>
</dbReference>
<keyword evidence="1" id="KW-0238">DNA-binding</keyword>
<accession>U1PRB0</accession>
<evidence type="ECO:0000259" key="2">
    <source>
        <dbReference type="Pfam" id="PF07282"/>
    </source>
</evidence>
<feature type="domain" description="Cas12f1-like TNB" evidence="2">
    <location>
        <begin position="306"/>
        <end position="372"/>
    </location>
</feature>
<organism evidence="3 4">
    <name type="scientific">Haloquadratum walsbyi J07HQW2</name>
    <dbReference type="NCBI Taxonomy" id="1238425"/>
    <lineage>
        <taxon>Archaea</taxon>
        <taxon>Methanobacteriati</taxon>
        <taxon>Methanobacteriota</taxon>
        <taxon>Stenosarchaea group</taxon>
        <taxon>Halobacteria</taxon>
        <taxon>Halobacteriales</taxon>
        <taxon>Haloferacaceae</taxon>
        <taxon>Haloquadratum</taxon>
    </lineage>
</organism>
<dbReference type="InterPro" id="IPR010095">
    <property type="entry name" value="Cas12f1-like_TNB"/>
</dbReference>
<dbReference type="GO" id="GO:0003677">
    <property type="term" value="F:DNA binding"/>
    <property type="evidence" value="ECO:0007669"/>
    <property type="project" value="UniProtKB-KW"/>
</dbReference>
<dbReference type="HOGENOM" id="CLU_055574_0_0_2"/>
<dbReference type="PANTHER" id="PTHR30405">
    <property type="entry name" value="TRANSPOSASE"/>
    <property type="match status" value="1"/>
</dbReference>